<comment type="pathway">
    <text evidence="2 9">Amino-acid biosynthesis; L-tryptophan biosynthesis; L-tryptophan from chorismate: step 4/5.</text>
</comment>
<dbReference type="UniPathway" id="UPA00035">
    <property type="reaction ID" value="UER00043"/>
</dbReference>
<evidence type="ECO:0000256" key="3">
    <source>
        <dbReference type="ARBA" id="ARBA00008737"/>
    </source>
</evidence>
<dbReference type="InterPro" id="IPR045186">
    <property type="entry name" value="Indole-3-glycerol_P_synth"/>
</dbReference>
<dbReference type="Proteomes" id="UP000077317">
    <property type="component" value="Chromosome"/>
</dbReference>
<evidence type="ECO:0000259" key="10">
    <source>
        <dbReference type="Pfam" id="PF00218"/>
    </source>
</evidence>
<dbReference type="NCBIfam" id="NF001371">
    <property type="entry name" value="PRK00278.1-3"/>
    <property type="match status" value="1"/>
</dbReference>
<dbReference type="CDD" id="cd00331">
    <property type="entry name" value="IGPS"/>
    <property type="match status" value="1"/>
</dbReference>
<evidence type="ECO:0000256" key="8">
    <source>
        <dbReference type="ARBA" id="ARBA00023239"/>
    </source>
</evidence>
<proteinExistence type="inferred from homology"/>
<evidence type="ECO:0000256" key="2">
    <source>
        <dbReference type="ARBA" id="ARBA00004696"/>
    </source>
</evidence>
<dbReference type="KEGG" id="spat:A0O21_06810"/>
<dbReference type="OrthoDB" id="9804217at2"/>
<dbReference type="AlphaFoldDB" id="A0A172Q8G6"/>
<protein>
    <recommendedName>
        <fullName evidence="9">Indole-3-glycerol phosphate synthase</fullName>
        <shortName evidence="9">IGPS</shortName>
        <ecNumber evidence="9">4.1.1.48</ecNumber>
    </recommendedName>
</protein>
<dbReference type="InterPro" id="IPR013785">
    <property type="entry name" value="Aldolase_TIM"/>
</dbReference>
<comment type="similarity">
    <text evidence="3 9">Belongs to the TrpC family.</text>
</comment>
<dbReference type="FunFam" id="3.20.20.70:FF:000024">
    <property type="entry name" value="Indole-3-glycerol phosphate synthase"/>
    <property type="match status" value="1"/>
</dbReference>
<dbReference type="Pfam" id="PF00218">
    <property type="entry name" value="IGPS"/>
    <property type="match status" value="1"/>
</dbReference>
<dbReference type="SUPFAM" id="SSF51366">
    <property type="entry name" value="Ribulose-phoshate binding barrel"/>
    <property type="match status" value="1"/>
</dbReference>
<reference evidence="11 12" key="1">
    <citation type="journal article" date="2016" name="Int. J. Syst. Evol. Microbiol.">
        <title>Streptococcuspantholopis sp. nov., isolated from faeces of the Tibetan antelope (Pantholops hodgsonii).</title>
        <authorList>
            <person name="Bai X."/>
            <person name="Xiong Y."/>
            <person name="Lu S."/>
            <person name="Jin D."/>
            <person name="Lai X."/>
            <person name="Yang J."/>
            <person name="Niu L."/>
            <person name="Hu S."/>
            <person name="Meng X."/>
            <person name="Pu J."/>
            <person name="Ye C."/>
            <person name="Xu J."/>
        </authorList>
    </citation>
    <scope>NUCLEOTIDE SEQUENCE [LARGE SCALE GENOMIC DNA]</scope>
    <source>
        <strain evidence="11 12">TA 26</strain>
    </source>
</reference>
<dbReference type="PANTHER" id="PTHR22854:SF2">
    <property type="entry name" value="INDOLE-3-GLYCEROL-PHOSPHATE SYNTHASE"/>
    <property type="match status" value="1"/>
</dbReference>
<feature type="domain" description="Indole-3-glycerol phosphate synthase" evidence="10">
    <location>
        <begin position="7"/>
        <end position="250"/>
    </location>
</feature>
<organism evidence="11 12">
    <name type="scientific">Streptococcus pantholopis</name>
    <dbReference type="NCBI Taxonomy" id="1811193"/>
    <lineage>
        <taxon>Bacteria</taxon>
        <taxon>Bacillati</taxon>
        <taxon>Bacillota</taxon>
        <taxon>Bacilli</taxon>
        <taxon>Lactobacillales</taxon>
        <taxon>Streptococcaceae</taxon>
        <taxon>Streptococcus</taxon>
    </lineage>
</organism>
<evidence type="ECO:0000256" key="9">
    <source>
        <dbReference type="HAMAP-Rule" id="MF_00134"/>
    </source>
</evidence>
<dbReference type="PANTHER" id="PTHR22854">
    <property type="entry name" value="TRYPTOPHAN BIOSYNTHESIS PROTEIN"/>
    <property type="match status" value="1"/>
</dbReference>
<reference evidence="12" key="2">
    <citation type="submission" date="2016-03" db="EMBL/GenBank/DDBJ databases">
        <title>Streptococcus antelopensis sp. nov., isolated from the feces of the Tibetan antelope (Pantholops hodgsonii) in Hoh Xil National Nature Reserve, Qinghai, China.</title>
        <authorList>
            <person name="Bai X."/>
        </authorList>
    </citation>
    <scope>NUCLEOTIDE SEQUENCE [LARGE SCALE GENOMIC DNA]</scope>
    <source>
        <strain evidence="12">TA 26</strain>
    </source>
</reference>
<evidence type="ECO:0000313" key="12">
    <source>
        <dbReference type="Proteomes" id="UP000077317"/>
    </source>
</evidence>
<dbReference type="InterPro" id="IPR001468">
    <property type="entry name" value="Indole-3-GlycerolPSynthase_CS"/>
</dbReference>
<evidence type="ECO:0000256" key="4">
    <source>
        <dbReference type="ARBA" id="ARBA00022605"/>
    </source>
</evidence>
<dbReference type="EMBL" id="CP014699">
    <property type="protein sequence ID" value="AND79756.1"/>
    <property type="molecule type" value="Genomic_DNA"/>
</dbReference>
<evidence type="ECO:0000256" key="7">
    <source>
        <dbReference type="ARBA" id="ARBA00023141"/>
    </source>
</evidence>
<keyword evidence="4 9" id="KW-0028">Amino-acid biosynthesis</keyword>
<evidence type="ECO:0000313" key="11">
    <source>
        <dbReference type="EMBL" id="AND79756.1"/>
    </source>
</evidence>
<evidence type="ECO:0000256" key="6">
    <source>
        <dbReference type="ARBA" id="ARBA00022822"/>
    </source>
</evidence>
<dbReference type="InterPro" id="IPR013798">
    <property type="entry name" value="Indole-3-glycerol_P_synth_dom"/>
</dbReference>
<comment type="catalytic activity">
    <reaction evidence="1 9">
        <text>1-(2-carboxyphenylamino)-1-deoxy-D-ribulose 5-phosphate + H(+) = (1S,2R)-1-C-(indol-3-yl)glycerol 3-phosphate + CO2 + H2O</text>
        <dbReference type="Rhea" id="RHEA:23476"/>
        <dbReference type="ChEBI" id="CHEBI:15377"/>
        <dbReference type="ChEBI" id="CHEBI:15378"/>
        <dbReference type="ChEBI" id="CHEBI:16526"/>
        <dbReference type="ChEBI" id="CHEBI:58613"/>
        <dbReference type="ChEBI" id="CHEBI:58866"/>
        <dbReference type="EC" id="4.1.1.48"/>
    </reaction>
</comment>
<dbReference type="PROSITE" id="PS00614">
    <property type="entry name" value="IGPS"/>
    <property type="match status" value="1"/>
</dbReference>
<dbReference type="GO" id="GO:0004640">
    <property type="term" value="F:phosphoribosylanthranilate isomerase activity"/>
    <property type="evidence" value="ECO:0007669"/>
    <property type="project" value="TreeGrafter"/>
</dbReference>
<dbReference type="HAMAP" id="MF_00134_B">
    <property type="entry name" value="IGPS_B"/>
    <property type="match status" value="1"/>
</dbReference>
<dbReference type="STRING" id="1811193.A0O21_06810"/>
<keyword evidence="6 9" id="KW-0822">Tryptophan biosynthesis</keyword>
<dbReference type="GO" id="GO:0004425">
    <property type="term" value="F:indole-3-glycerol-phosphate synthase activity"/>
    <property type="evidence" value="ECO:0007669"/>
    <property type="project" value="UniProtKB-UniRule"/>
</dbReference>
<dbReference type="InterPro" id="IPR011060">
    <property type="entry name" value="RibuloseP-bd_barrel"/>
</dbReference>
<dbReference type="EC" id="4.1.1.48" evidence="9"/>
<keyword evidence="8 9" id="KW-0456">Lyase</keyword>
<gene>
    <name evidence="9" type="primary">trpC</name>
    <name evidence="11" type="ORF">A0O21_06810</name>
</gene>
<dbReference type="NCBIfam" id="NF001377">
    <property type="entry name" value="PRK00278.2-4"/>
    <property type="match status" value="1"/>
</dbReference>
<evidence type="ECO:0000256" key="5">
    <source>
        <dbReference type="ARBA" id="ARBA00022793"/>
    </source>
</evidence>
<name>A0A172Q8G6_9STRE</name>
<keyword evidence="12" id="KW-1185">Reference proteome</keyword>
<keyword evidence="5 9" id="KW-0210">Decarboxylase</keyword>
<keyword evidence="7 9" id="KW-0057">Aromatic amino acid biosynthesis</keyword>
<evidence type="ECO:0000256" key="1">
    <source>
        <dbReference type="ARBA" id="ARBA00001633"/>
    </source>
</evidence>
<sequence length="255" mass="28657">MTEEFLAKILSQKRLEVDQLSMEELKPLRRTYKVFDYFSTHQRQLQIIAEIKKASPSMGDINLDVDILTQARQYEEAGAAMISVLTDSVFFKGRLSYLADVSNHVTIPTLAKDFIIDEKQIVRARNAGATVILLIVAALPEHRLKELYEFAYGIGLEVLVETHNLSELAVAHQLKAQIIGVNNRNLFTFTTDINTSLSLSAHFKDDCVYISESAIFTKEDARALAPYFNGILVGTALMQADNPAEKIKEFKIDKS</sequence>
<dbReference type="GO" id="GO:0000162">
    <property type="term" value="P:L-tryptophan biosynthetic process"/>
    <property type="evidence" value="ECO:0007669"/>
    <property type="project" value="UniProtKB-UniRule"/>
</dbReference>
<accession>A0A172Q8G6</accession>
<dbReference type="RefSeq" id="WP_067063385.1">
    <property type="nucleotide sequence ID" value="NZ_CP014699.1"/>
</dbReference>
<dbReference type="Gene3D" id="3.20.20.70">
    <property type="entry name" value="Aldolase class I"/>
    <property type="match status" value="1"/>
</dbReference>